<keyword evidence="3" id="KW-1185">Reference proteome</keyword>
<keyword evidence="1" id="KW-0472">Membrane</keyword>
<evidence type="ECO:0008006" key="4">
    <source>
        <dbReference type="Google" id="ProtNLM"/>
    </source>
</evidence>
<comment type="caution">
    <text evidence="2">The sequence shown here is derived from an EMBL/GenBank/DDBJ whole genome shotgun (WGS) entry which is preliminary data.</text>
</comment>
<dbReference type="EMBL" id="JACVVK020000696">
    <property type="protein sequence ID" value="KAK7455076.1"/>
    <property type="molecule type" value="Genomic_DNA"/>
</dbReference>
<dbReference type="Proteomes" id="UP001519460">
    <property type="component" value="Unassembled WGS sequence"/>
</dbReference>
<dbReference type="AlphaFoldDB" id="A0ABD0J2X8"/>
<name>A0ABD0J2X8_9CAEN</name>
<evidence type="ECO:0000313" key="2">
    <source>
        <dbReference type="EMBL" id="KAK7455076.1"/>
    </source>
</evidence>
<keyword evidence="1" id="KW-1133">Transmembrane helix</keyword>
<evidence type="ECO:0000313" key="3">
    <source>
        <dbReference type="Proteomes" id="UP001519460"/>
    </source>
</evidence>
<reference evidence="2 3" key="1">
    <citation type="journal article" date="2023" name="Sci. Data">
        <title>Genome assembly of the Korean intertidal mud-creeper Batillaria attramentaria.</title>
        <authorList>
            <person name="Patra A.K."/>
            <person name="Ho P.T."/>
            <person name="Jun S."/>
            <person name="Lee S.J."/>
            <person name="Kim Y."/>
            <person name="Won Y.J."/>
        </authorList>
    </citation>
    <scope>NUCLEOTIDE SEQUENCE [LARGE SCALE GENOMIC DNA]</scope>
    <source>
        <strain evidence="2">Wonlab-2016</strain>
    </source>
</reference>
<protein>
    <recommendedName>
        <fullName evidence="4">Secreted protein</fullName>
    </recommendedName>
</protein>
<organism evidence="2 3">
    <name type="scientific">Batillaria attramentaria</name>
    <dbReference type="NCBI Taxonomy" id="370345"/>
    <lineage>
        <taxon>Eukaryota</taxon>
        <taxon>Metazoa</taxon>
        <taxon>Spiralia</taxon>
        <taxon>Lophotrochozoa</taxon>
        <taxon>Mollusca</taxon>
        <taxon>Gastropoda</taxon>
        <taxon>Caenogastropoda</taxon>
        <taxon>Sorbeoconcha</taxon>
        <taxon>Cerithioidea</taxon>
        <taxon>Batillariidae</taxon>
        <taxon>Batillaria</taxon>
    </lineage>
</organism>
<keyword evidence="1" id="KW-0812">Transmembrane</keyword>
<feature type="transmembrane region" description="Helical" evidence="1">
    <location>
        <begin position="20"/>
        <end position="41"/>
    </location>
</feature>
<gene>
    <name evidence="2" type="ORF">BaRGS_00039525</name>
</gene>
<feature type="non-terminal residue" evidence="2">
    <location>
        <position position="130"/>
    </location>
</feature>
<sequence>MARGRQSCVSDYRQGFIRCVYVLLVLLEAGGWMVGAASISVSSSSVTRHRKVVKLRKRTITPGPETAARRHAAKLLHRLRHAAQTAPGHLRPFSHQAYRTEQQLGSRKLDTDPSPAANLCVMSMEVVIIW</sequence>
<proteinExistence type="predicted"/>
<evidence type="ECO:0000256" key="1">
    <source>
        <dbReference type="SAM" id="Phobius"/>
    </source>
</evidence>
<accession>A0ABD0J2X8</accession>